<evidence type="ECO:0000313" key="3">
    <source>
        <dbReference type="Proteomes" id="UP001190700"/>
    </source>
</evidence>
<gene>
    <name evidence="2" type="ORF">CYMTET_16832</name>
</gene>
<evidence type="ECO:0000313" key="2">
    <source>
        <dbReference type="EMBL" id="KAK3275020.1"/>
    </source>
</evidence>
<sequence>MEYSDSARLALGTLPIYTGTKEEDRPKFLREFSLMCENFVRQHNANIRRKLREMHLNTGKVLSDEELRTFIEDCVENLRIKIFQTRVKEQLRAQFPPPIRVTWKDLEAIIEVQDKLKNDAESWILTFLQEITRRCGCQYSTWEARQHGLDLKAIKNSIKKIESAGEGQSGDPESNKKGEASPSKKMKKEVNVAERTKKPAYNKTPPPAEGGRTSDKPKCLRCFGGGWHEYDPEQCRSGYKHVKMPAGYHESRLGYSKWWDAENAALRMYKLKNRFKNSDWGILVTDWQQLPNDEKDKCRAKQPSADKPKSTAGNPEALKAEYQGMVAARKTASRAGSVKSQVLSEDEGSDEEPATANVAERETYISDAHEVNHRDIAGTGASSGSSTSLLSALAEEMGEEVLSSALNTLGLGELPETLSKGGEPEFTAAPAVALGSTQHMRGFPVKTPEEYEADAQVPMAPAADEMQRKVQLMASVIKSLGAAFRKLAAGLVAEGRITAPRGLETLVELAETGQLPIPAALAADCQSSGEGDDDDDEGDNCPGMESGDDSDEDDDCPGMESGDDSDEEEIPLDEMPEDMVDQPRKRSTTVRVTAAAATIQESFGVTDFSGKGELHAGTMEAEAYELLKKRMLSGLTEEQLTAMAQVQPVCKLLDETLAQGMALVASGGLLMLYKALLLDTGANCNIIPIRTVNRLGLTIFDAETGARVARCDGSPAELTKYCYVDAILAAGTPYMTLHRLHAFVTYTNDTTWDFLVGTGPLKNALKLTIDLYRGIATSEAAVSLGMREKVTLPLIELTPPADARSKRNEDPRVCLATEIFDDGAAPERSLVSVFDDCSPPPREAVLPDTRGEGRLALTGERCAPGPCAFSRNHPELVDLLASFLEELRLKRFNQEEREMLEARCQSMVEAGILRPSSLMQVELTGRVSLRAENSTFEPPASGTSITGQMLGLLQATSRSQREANVVTRNEWSGAEEPVNAVPVAPASLTTTQTDPRYPDLTQEQEAGSETEYMSAGAQPWAGMAVNPWDHRDKESSWSQQRLYVDRTGYARLCTLCEDGDEGEPDAGFVQVKFPRCGEFKSILESELLWPDFTLVDQRVDKETKVPSETWATRASYRRDRDQVALPDCGAHREAGRYTMANVQEALNAQQVYPTGVVTGKLMWDKMARQFCVLSEQTRVQWELMESMVRHTMAGTASMSPMGKVTGEFQLPFYYEKDQRWQYQHLKYVQKVGIADLRARLKVRYDEVVAGVRAISLLTLSDAAGKVGKFYPVTDGEGGDGEVFSTNAAAVEYLHLGDGRVMLAACKTEEKAHDALASYGTRRDPPPGPTARTCKTVRKDGAGPSGSAPPPSSGPLRLRHQTWPNGAFDPQKLDYHPSVFQGTYEPESDTNSEDTARESDWLNPRKISEFAALDGQTVFLIQYRCFKGKIEFQLGRPYAERGKGLHTCELSKQTMHKYSSSAAVGQRGECLPLGGQSKGCTGGLLGTIQMHVEHLGTSEQLVEIATGHLIDGPQQGTLHVLKTRANSRSKAVYYLCEDHRYYRARGSHGVVFTLEYLSSGTRKFDCCSWVTWDKVAVMHREPLYKLASLVGPALLADARRAEVHTQLCDNFMRCLDPAVEDGDSHHRQTEEDEEVASASRRSPGLAAGEGVGSSPRYAATLSPQSERSYSEEQDVGQISERFVGLAADQAQVRAEIAANEASIAGTDNRIAALEEQIRALGGLHAEGLEVNFAQRRSEHQTVDDILGSPTGSVCTQQTEALLPAEQDQGATSVVPSPTLGATAPNNPERPCGRVSSAEVQRDNHREPGAPVTEKQPRYTAGCTACHQAVGRARSGVLPIRGGVRALAMAAAATLCGDGYMDGNGGGQMPWRDGSSLDVSCRCASQSNGARIVGRAYRAATAVGAPTSTSSCAIGAGEALVAAEHGCL</sequence>
<dbReference type="EMBL" id="LGRX02007437">
    <property type="protein sequence ID" value="KAK3275020.1"/>
    <property type="molecule type" value="Genomic_DNA"/>
</dbReference>
<organism evidence="2 3">
    <name type="scientific">Cymbomonas tetramitiformis</name>
    <dbReference type="NCBI Taxonomy" id="36881"/>
    <lineage>
        <taxon>Eukaryota</taxon>
        <taxon>Viridiplantae</taxon>
        <taxon>Chlorophyta</taxon>
        <taxon>Pyramimonadophyceae</taxon>
        <taxon>Pyramimonadales</taxon>
        <taxon>Pyramimonadaceae</taxon>
        <taxon>Cymbomonas</taxon>
    </lineage>
</organism>
<reference evidence="2 3" key="1">
    <citation type="journal article" date="2015" name="Genome Biol. Evol.">
        <title>Comparative Genomics of a Bacterivorous Green Alga Reveals Evolutionary Causalities and Consequences of Phago-Mixotrophic Mode of Nutrition.</title>
        <authorList>
            <person name="Burns J.A."/>
            <person name="Paasch A."/>
            <person name="Narechania A."/>
            <person name="Kim E."/>
        </authorList>
    </citation>
    <scope>NUCLEOTIDE SEQUENCE [LARGE SCALE GENOMIC DNA]</scope>
    <source>
        <strain evidence="2 3">PLY_AMNH</strain>
    </source>
</reference>
<feature type="region of interest" description="Disordered" evidence="1">
    <location>
        <begin position="1763"/>
        <end position="1814"/>
    </location>
</feature>
<feature type="region of interest" description="Disordered" evidence="1">
    <location>
        <begin position="1315"/>
        <end position="1399"/>
    </location>
</feature>
<accession>A0AAE0GB60</accession>
<feature type="compositionally biased region" description="Acidic residues" evidence="1">
    <location>
        <begin position="530"/>
        <end position="539"/>
    </location>
</feature>
<feature type="compositionally biased region" description="Basic and acidic residues" evidence="1">
    <location>
        <begin position="294"/>
        <end position="309"/>
    </location>
</feature>
<feature type="region of interest" description="Disordered" evidence="1">
    <location>
        <begin position="524"/>
        <end position="587"/>
    </location>
</feature>
<feature type="compositionally biased region" description="Basic and acidic residues" evidence="1">
    <location>
        <begin position="188"/>
        <end position="197"/>
    </location>
</feature>
<keyword evidence="3" id="KW-1185">Reference proteome</keyword>
<comment type="caution">
    <text evidence="2">The sequence shown here is derived from an EMBL/GenBank/DDBJ whole genome shotgun (WGS) entry which is preliminary data.</text>
</comment>
<dbReference type="Proteomes" id="UP001190700">
    <property type="component" value="Unassembled WGS sequence"/>
</dbReference>
<feature type="region of interest" description="Disordered" evidence="1">
    <location>
        <begin position="1620"/>
        <end position="1673"/>
    </location>
</feature>
<evidence type="ECO:0000256" key="1">
    <source>
        <dbReference type="SAM" id="MobiDB-lite"/>
    </source>
</evidence>
<feature type="compositionally biased region" description="Acidic residues" evidence="1">
    <location>
        <begin position="546"/>
        <end position="580"/>
    </location>
</feature>
<feature type="region of interest" description="Disordered" evidence="1">
    <location>
        <begin position="333"/>
        <end position="357"/>
    </location>
</feature>
<feature type="region of interest" description="Disordered" evidence="1">
    <location>
        <begin position="294"/>
        <end position="315"/>
    </location>
</feature>
<protein>
    <submittedName>
        <fullName evidence="2">Uncharacterized protein</fullName>
    </submittedName>
</protein>
<name>A0AAE0GB60_9CHLO</name>
<feature type="compositionally biased region" description="Acidic residues" evidence="1">
    <location>
        <begin position="344"/>
        <end position="353"/>
    </location>
</feature>
<feature type="region of interest" description="Disordered" evidence="1">
    <location>
        <begin position="162"/>
        <end position="215"/>
    </location>
</feature>
<proteinExistence type="predicted"/>